<keyword evidence="3" id="KW-0677">Repeat</keyword>
<dbReference type="VEuPathDB" id="FungiDB:BD410DRAFT_729914"/>
<gene>
    <name evidence="7" type="ORF">BD410DRAFT_729914</name>
</gene>
<comment type="subcellular location">
    <subcellularLocation>
        <location evidence="1">Nucleus</location>
    </subcellularLocation>
</comment>
<dbReference type="Proteomes" id="UP000294933">
    <property type="component" value="Unassembled WGS sequence"/>
</dbReference>
<evidence type="ECO:0000256" key="6">
    <source>
        <dbReference type="SAM" id="MobiDB-lite"/>
    </source>
</evidence>
<dbReference type="PANTHER" id="PTHR15263:SF1">
    <property type="entry name" value="NF-KAPPA-B INHIBITOR-LIKE PROTEIN 1"/>
    <property type="match status" value="1"/>
</dbReference>
<sequence length="134" mass="15524">MKTEQEQQAKAARTTSKDQVQRAWQNYEVGWATLKDRPTLHFKTIPWPTLKVPTSPEDLSTNTIGPFLLSPHHSQAKSNRDRIKEQLLRWHPDRFEGKWMTKVAQSDKDMVKEAVGQVVRSLNELNTRENSPFA</sequence>
<dbReference type="GO" id="GO:0005634">
    <property type="term" value="C:nucleus"/>
    <property type="evidence" value="ECO:0007669"/>
    <property type="project" value="UniProtKB-SubCell"/>
</dbReference>
<evidence type="ECO:0000313" key="7">
    <source>
        <dbReference type="EMBL" id="TDL17552.1"/>
    </source>
</evidence>
<evidence type="ECO:0000313" key="8">
    <source>
        <dbReference type="Proteomes" id="UP000294933"/>
    </source>
</evidence>
<dbReference type="OrthoDB" id="412109at2759"/>
<dbReference type="PANTHER" id="PTHR15263">
    <property type="entry name" value="I-KAPPA-B-LIKE PROTEIN IKBL"/>
    <property type="match status" value="1"/>
</dbReference>
<proteinExistence type="predicted"/>
<organism evidence="7 8">
    <name type="scientific">Rickenella mellea</name>
    <dbReference type="NCBI Taxonomy" id="50990"/>
    <lineage>
        <taxon>Eukaryota</taxon>
        <taxon>Fungi</taxon>
        <taxon>Dikarya</taxon>
        <taxon>Basidiomycota</taxon>
        <taxon>Agaricomycotina</taxon>
        <taxon>Agaricomycetes</taxon>
        <taxon>Hymenochaetales</taxon>
        <taxon>Rickenellaceae</taxon>
        <taxon>Rickenella</taxon>
    </lineage>
</organism>
<dbReference type="GO" id="GO:0043124">
    <property type="term" value="P:negative regulation of canonical NF-kappaB signal transduction"/>
    <property type="evidence" value="ECO:0007669"/>
    <property type="project" value="InterPro"/>
</dbReference>
<evidence type="ECO:0000256" key="1">
    <source>
        <dbReference type="ARBA" id="ARBA00004123"/>
    </source>
</evidence>
<dbReference type="AlphaFoldDB" id="A0A4Y7PRS3"/>
<name>A0A4Y7PRS3_9AGAM</name>
<dbReference type="STRING" id="50990.A0A4Y7PRS3"/>
<keyword evidence="8" id="KW-1185">Reference proteome</keyword>
<reference evidence="7 8" key="1">
    <citation type="submission" date="2018-06" db="EMBL/GenBank/DDBJ databases">
        <title>A transcriptomic atlas of mushroom development highlights an independent origin of complex multicellularity.</title>
        <authorList>
            <consortium name="DOE Joint Genome Institute"/>
            <person name="Krizsan K."/>
            <person name="Almasi E."/>
            <person name="Merenyi Z."/>
            <person name="Sahu N."/>
            <person name="Viragh M."/>
            <person name="Koszo T."/>
            <person name="Mondo S."/>
            <person name="Kiss B."/>
            <person name="Balint B."/>
            <person name="Kues U."/>
            <person name="Barry K."/>
            <person name="Hegedus J.C."/>
            <person name="Henrissat B."/>
            <person name="Johnson J."/>
            <person name="Lipzen A."/>
            <person name="Ohm R."/>
            <person name="Nagy I."/>
            <person name="Pangilinan J."/>
            <person name="Yan J."/>
            <person name="Xiong Y."/>
            <person name="Grigoriev I.V."/>
            <person name="Hibbett D.S."/>
            <person name="Nagy L.G."/>
        </authorList>
    </citation>
    <scope>NUCLEOTIDE SEQUENCE [LARGE SCALE GENOMIC DNA]</scope>
    <source>
        <strain evidence="7 8">SZMC22713</strain>
    </source>
</reference>
<evidence type="ECO:0000256" key="2">
    <source>
        <dbReference type="ARBA" id="ARBA00022553"/>
    </source>
</evidence>
<keyword evidence="5" id="KW-0539">Nucleus</keyword>
<keyword evidence="2" id="KW-0597">Phosphoprotein</keyword>
<keyword evidence="4" id="KW-0040">ANK repeat</keyword>
<dbReference type="InterPro" id="IPR038753">
    <property type="entry name" value="NFKBIL1"/>
</dbReference>
<feature type="region of interest" description="Disordered" evidence="6">
    <location>
        <begin position="1"/>
        <end position="20"/>
    </location>
</feature>
<dbReference type="EMBL" id="ML170220">
    <property type="protein sequence ID" value="TDL17552.1"/>
    <property type="molecule type" value="Genomic_DNA"/>
</dbReference>
<evidence type="ECO:0000256" key="4">
    <source>
        <dbReference type="ARBA" id="ARBA00023043"/>
    </source>
</evidence>
<accession>A0A4Y7PRS3</accession>
<protein>
    <submittedName>
        <fullName evidence="7">Uncharacterized protein</fullName>
    </submittedName>
</protein>
<evidence type="ECO:0000256" key="3">
    <source>
        <dbReference type="ARBA" id="ARBA00022737"/>
    </source>
</evidence>
<evidence type="ECO:0000256" key="5">
    <source>
        <dbReference type="ARBA" id="ARBA00023242"/>
    </source>
</evidence>